<accession>A0A0H3K4A7</accession>
<evidence type="ECO:0000313" key="1">
    <source>
        <dbReference type="EMBL" id="BAD78964.1"/>
    </source>
</evidence>
<dbReference type="Proteomes" id="UP000001175">
    <property type="component" value="Chromosome"/>
</dbReference>
<dbReference type="GeneID" id="72429603"/>
<dbReference type="AlphaFoldDB" id="A0A0H3K4A7"/>
<gene>
    <name evidence="1" type="ordered locus">syc0774_d</name>
</gene>
<dbReference type="EMBL" id="AP008231">
    <property type="protein sequence ID" value="BAD78964.1"/>
    <property type="molecule type" value="Genomic_DNA"/>
</dbReference>
<name>A0A0H3K4A7_SYNP6</name>
<evidence type="ECO:0000313" key="2">
    <source>
        <dbReference type="Proteomes" id="UP000001175"/>
    </source>
</evidence>
<sequence>MLTDNHEAFFSPSNNQTIWRYMDFTKFISLLETQKLFFARLDQFEDPYEGTWSNAGIQVLRNQVQIGAFSNNAAEQLINFQDIQRKIMFISCWHANEFESAAMWKLYLNSNEGVAIKTDYNTLAISLESAPLKAGISMVRYIDYDNEVIPFNNIFYPITHKRRSFAHEKELRAIMWTPEAIQDPDKILNSVTVDILPSQLIQSVYVSPTAPRWFGELVDNVARRYSLEVPVIHSDLYNRPVF</sequence>
<protein>
    <recommendedName>
        <fullName evidence="3">DUF2971 domain-containing protein</fullName>
    </recommendedName>
</protein>
<reference evidence="1 2" key="1">
    <citation type="journal article" date="2007" name="Photosyn. Res.">
        <title>Complete nucleotide sequence of the freshwater unicellular cyanobacterium Synechococcus elongatus PCC 6301 chromosome: gene content and organization.</title>
        <authorList>
            <person name="Sugita C."/>
            <person name="Ogata K."/>
            <person name="Shikata M."/>
            <person name="Jikuya H."/>
            <person name="Takano J."/>
            <person name="Furumichi M."/>
            <person name="Kanehisa M."/>
            <person name="Omata T."/>
            <person name="Sugiura M."/>
            <person name="Sugita M."/>
        </authorList>
    </citation>
    <scope>NUCLEOTIDE SEQUENCE [LARGE SCALE GENOMIC DNA]</scope>
    <source>
        <strain evidence="2">ATCC 27144 / PCC 6301 / SAUG 1402/1</strain>
    </source>
</reference>
<evidence type="ECO:0008006" key="3">
    <source>
        <dbReference type="Google" id="ProtNLM"/>
    </source>
</evidence>
<dbReference type="KEGG" id="syc:syc0774_d"/>
<organism evidence="1 2">
    <name type="scientific">Synechococcus sp. (strain ATCC 27144 / PCC 6301 / SAUG 1402/1)</name>
    <name type="common">Anacystis nidulans</name>
    <dbReference type="NCBI Taxonomy" id="269084"/>
    <lineage>
        <taxon>Bacteria</taxon>
        <taxon>Bacillati</taxon>
        <taxon>Cyanobacteriota</taxon>
        <taxon>Cyanophyceae</taxon>
        <taxon>Synechococcales</taxon>
        <taxon>Synechococcaceae</taxon>
        <taxon>Synechococcus</taxon>
    </lineage>
</organism>
<dbReference type="RefSeq" id="WP_011243086.1">
    <property type="nucleotide sequence ID" value="NC_006576.1"/>
</dbReference>
<proteinExistence type="predicted"/>
<dbReference type="eggNOG" id="ENOG5032S82">
    <property type="taxonomic scope" value="Bacteria"/>
</dbReference>